<dbReference type="Pfam" id="PF04679">
    <property type="entry name" value="DNA_ligase_A_C"/>
    <property type="match status" value="1"/>
</dbReference>
<dbReference type="GO" id="GO:0003910">
    <property type="term" value="F:DNA ligase (ATP) activity"/>
    <property type="evidence" value="ECO:0007669"/>
    <property type="project" value="UniProtKB-EC"/>
</dbReference>
<keyword evidence="9" id="KW-0227">DNA damage</keyword>
<keyword evidence="5" id="KW-0548">Nucleotidyltransferase</keyword>
<comment type="caution">
    <text evidence="23">The sequence shown here is derived from an EMBL/GenBank/DDBJ whole genome shotgun (WGS) entry which is preliminary data.</text>
</comment>
<dbReference type="Pfam" id="PF13298">
    <property type="entry name" value="LigD_N"/>
    <property type="match status" value="1"/>
</dbReference>
<dbReference type="AlphaFoldDB" id="A0A3S3THS7"/>
<dbReference type="GO" id="GO:0003887">
    <property type="term" value="F:DNA-directed DNA polymerase activity"/>
    <property type="evidence" value="ECO:0007669"/>
    <property type="project" value="UniProtKB-KW"/>
</dbReference>
<evidence type="ECO:0000256" key="4">
    <source>
        <dbReference type="ARBA" id="ARBA00022679"/>
    </source>
</evidence>
<dbReference type="GO" id="GO:0006281">
    <property type="term" value="P:DNA repair"/>
    <property type="evidence" value="ECO:0007669"/>
    <property type="project" value="UniProtKB-KW"/>
</dbReference>
<keyword evidence="11" id="KW-0269">Exonuclease</keyword>
<dbReference type="Gene3D" id="3.30.470.30">
    <property type="entry name" value="DNA ligase/mRNA capping enzyme"/>
    <property type="match status" value="1"/>
</dbReference>
<comment type="cofactor">
    <cofactor evidence="1">
        <name>Mn(2+)</name>
        <dbReference type="ChEBI" id="CHEBI:29035"/>
    </cofactor>
</comment>
<keyword evidence="13" id="KW-0239">DNA-directed DNA polymerase</keyword>
<sequence>MGLKEYVNKRDFKQTSEPKGGKSDNKTLNFVVQRHHASHLHYDFRLELDGTLKSWAVPKGPSLNPDDKRLAMMVEDHPIDYQYFEGIIPEGNYGGGVVLLWDNGTYESLADDRKDDIKILRAGLKSGNLKFRLKGKILNGEFALVKLKGSDENNSWLLIKHRDEYALDSFNSEDFVPDNVKAMKNNKGGKAKALPKNHKVKTLESNTKDIPKEPKESEDIEEEVKDAPTGGRTYMPMMAKLEDKLVDDAGWIYERKLDGYRAIGYTGKKAKLISRNGIDFSEKYPKVIQELKKISKEAILDGELVIEDDNGRSRFQDIQNYGGDKKNLTLKYYVFDLLNLDGHDLRDIELIKRKTLLEKFISQHNLTAIVYNGHVEGKGSDLFAQAKKEEWEGIIGKDSQSYYLSGKRTDRWLKFKYQSSQEAIICGFSAPTGSRKHFGALILGINQGDSIKYIGNCGTGFNEESLKDLYAKMEPLITKERPFNEKVHQRTKITWLKPELVCEVWYTEWTEDGHLRHPVYKGLRIDKETEEVVAETPDKQMADDMEFTFGRKKVKISHPNKIFWKNEGITKGELVKYYESMADRILPYLKDKPISMRRQPNGIDDPGFFQKDNTMPLPDWIKTEKLYSESNDKDINYIIGTDAATLLYMVNLGCIEINPWLSTYKKPENPEYVVIDIDPHDVPFSQAVDAALKTKEVFDRMKLDVFIKTSGSKGLHIYCYLGAKYDYDFVKMFAEYVANLVHDELPDTTSIERSPAKRPNKVYIDFLQNRRGQTIACPYSVRPKPGATVSAPLHWDEVNYDLKLSNFTIYNIKERADKIDDPWKDLHSTKADLKKGLERLKEYTESQ</sequence>
<keyword evidence="3 23" id="KW-0436">Ligase</keyword>
<evidence type="ECO:0000256" key="12">
    <source>
        <dbReference type="ARBA" id="ARBA00022840"/>
    </source>
</evidence>
<dbReference type="InterPro" id="IPR012310">
    <property type="entry name" value="DNA_ligase_ATP-dep_cent"/>
</dbReference>
<keyword evidence="17" id="KW-0464">Manganese</keyword>
<dbReference type="Proteomes" id="UP000282759">
    <property type="component" value="Unassembled WGS sequence"/>
</dbReference>
<evidence type="ECO:0000256" key="9">
    <source>
        <dbReference type="ARBA" id="ARBA00022763"/>
    </source>
</evidence>
<dbReference type="InterPro" id="IPR014144">
    <property type="entry name" value="LigD_PE_domain"/>
</dbReference>
<evidence type="ECO:0000259" key="22">
    <source>
        <dbReference type="PROSITE" id="PS50160"/>
    </source>
</evidence>
<keyword evidence="24" id="KW-1185">Reference proteome</keyword>
<evidence type="ECO:0000256" key="19">
    <source>
        <dbReference type="ARBA" id="ARBA00029943"/>
    </source>
</evidence>
<keyword evidence="12" id="KW-0067">ATP-binding</keyword>
<evidence type="ECO:0000256" key="16">
    <source>
        <dbReference type="ARBA" id="ARBA00023204"/>
    </source>
</evidence>
<dbReference type="CDD" id="cd07906">
    <property type="entry name" value="Adenylation_DNA_ligase_LigD_LigC"/>
    <property type="match status" value="1"/>
</dbReference>
<evidence type="ECO:0000256" key="8">
    <source>
        <dbReference type="ARBA" id="ARBA00022741"/>
    </source>
</evidence>
<feature type="region of interest" description="Disordered" evidence="21">
    <location>
        <begin position="201"/>
        <end position="231"/>
    </location>
</feature>
<dbReference type="NCBIfam" id="TIGR02776">
    <property type="entry name" value="NHEJ_ligase_prk"/>
    <property type="match status" value="1"/>
</dbReference>
<dbReference type="RefSeq" id="WP_127703710.1">
    <property type="nucleotide sequence ID" value="NZ_SACK01000002.1"/>
</dbReference>
<dbReference type="NCBIfam" id="TIGR02779">
    <property type="entry name" value="NHEJ_ligase_lig"/>
    <property type="match status" value="1"/>
</dbReference>
<evidence type="ECO:0000256" key="15">
    <source>
        <dbReference type="ARBA" id="ARBA00023172"/>
    </source>
</evidence>
<name>A0A3S3THS7_9SPHI</name>
<keyword evidence="7" id="KW-0479">Metal-binding</keyword>
<evidence type="ECO:0000256" key="6">
    <source>
        <dbReference type="ARBA" id="ARBA00022722"/>
    </source>
</evidence>
<dbReference type="InterPro" id="IPR052171">
    <property type="entry name" value="NHEJ_LigD"/>
</dbReference>
<dbReference type="PROSITE" id="PS50160">
    <property type="entry name" value="DNA_LIGASE_A3"/>
    <property type="match status" value="1"/>
</dbReference>
<dbReference type="Pfam" id="PF01068">
    <property type="entry name" value="DNA_ligase_A_M"/>
    <property type="match status" value="1"/>
</dbReference>
<dbReference type="GO" id="GO:0005524">
    <property type="term" value="F:ATP binding"/>
    <property type="evidence" value="ECO:0007669"/>
    <property type="project" value="UniProtKB-KW"/>
</dbReference>
<keyword evidence="6" id="KW-0540">Nuclease</keyword>
<keyword evidence="16" id="KW-0234">DNA repair</keyword>
<dbReference type="OrthoDB" id="9802472at2"/>
<evidence type="ECO:0000256" key="2">
    <source>
        <dbReference type="ARBA" id="ARBA00012727"/>
    </source>
</evidence>
<proteinExistence type="predicted"/>
<evidence type="ECO:0000313" key="24">
    <source>
        <dbReference type="Proteomes" id="UP000282759"/>
    </source>
</evidence>
<evidence type="ECO:0000256" key="10">
    <source>
        <dbReference type="ARBA" id="ARBA00022801"/>
    </source>
</evidence>
<dbReference type="SUPFAM" id="SSF50249">
    <property type="entry name" value="Nucleic acid-binding proteins"/>
    <property type="match status" value="1"/>
</dbReference>
<dbReference type="InterPro" id="IPR012340">
    <property type="entry name" value="NA-bd_OB-fold"/>
</dbReference>
<dbReference type="GO" id="GO:0046872">
    <property type="term" value="F:metal ion binding"/>
    <property type="evidence" value="ECO:0007669"/>
    <property type="project" value="UniProtKB-KW"/>
</dbReference>
<evidence type="ECO:0000256" key="5">
    <source>
        <dbReference type="ARBA" id="ARBA00022695"/>
    </source>
</evidence>
<dbReference type="PANTHER" id="PTHR42705:SF2">
    <property type="entry name" value="BIFUNCTIONAL NON-HOMOLOGOUS END JOINING PROTEIN LIGD"/>
    <property type="match status" value="1"/>
</dbReference>
<dbReference type="CDD" id="cd04865">
    <property type="entry name" value="LigD_Pol_like_2"/>
    <property type="match status" value="1"/>
</dbReference>
<dbReference type="Gene3D" id="3.30.1490.70">
    <property type="match status" value="1"/>
</dbReference>
<keyword evidence="15" id="KW-0233">DNA recombination</keyword>
<dbReference type="GO" id="GO:0006310">
    <property type="term" value="P:DNA recombination"/>
    <property type="evidence" value="ECO:0007669"/>
    <property type="project" value="UniProtKB-KW"/>
</dbReference>
<protein>
    <recommendedName>
        <fullName evidence="2">DNA ligase (ATP)</fullName>
        <ecNumber evidence="2">6.5.1.1</ecNumber>
    </recommendedName>
    <alternativeName>
        <fullName evidence="19">NHEJ DNA polymerase</fullName>
    </alternativeName>
</protein>
<dbReference type="CDD" id="cd07971">
    <property type="entry name" value="OBF_DNA_ligase_LigD"/>
    <property type="match status" value="1"/>
</dbReference>
<dbReference type="InterPro" id="IPR014146">
    <property type="entry name" value="LigD_ligase_dom"/>
</dbReference>
<evidence type="ECO:0000256" key="21">
    <source>
        <dbReference type="SAM" id="MobiDB-lite"/>
    </source>
</evidence>
<evidence type="ECO:0000256" key="20">
    <source>
        <dbReference type="ARBA" id="ARBA00034003"/>
    </source>
</evidence>
<dbReference type="InterPro" id="IPR014143">
    <property type="entry name" value="NHEJ_ligase_prk"/>
</dbReference>
<evidence type="ECO:0000256" key="14">
    <source>
        <dbReference type="ARBA" id="ARBA00023125"/>
    </source>
</evidence>
<feature type="region of interest" description="Disordered" evidence="21">
    <location>
        <begin position="1"/>
        <end position="25"/>
    </location>
</feature>
<evidence type="ECO:0000256" key="13">
    <source>
        <dbReference type="ARBA" id="ARBA00022932"/>
    </source>
</evidence>
<evidence type="ECO:0000256" key="18">
    <source>
        <dbReference type="ARBA" id="ARBA00023268"/>
    </source>
</evidence>
<accession>A0A3S3THS7</accession>
<keyword evidence="10" id="KW-0378">Hydrolase</keyword>
<evidence type="ECO:0000256" key="17">
    <source>
        <dbReference type="ARBA" id="ARBA00023211"/>
    </source>
</evidence>
<reference evidence="23 24" key="1">
    <citation type="submission" date="2019-01" db="EMBL/GenBank/DDBJ databases">
        <authorList>
            <person name="Chen W.-M."/>
        </authorList>
    </citation>
    <scope>NUCLEOTIDE SEQUENCE [LARGE SCALE GENOMIC DNA]</scope>
    <source>
        <strain evidence="23 24">YBJ-36</strain>
    </source>
</reference>
<dbReference type="EMBL" id="SACK01000002">
    <property type="protein sequence ID" value="RVU01335.1"/>
    <property type="molecule type" value="Genomic_DNA"/>
</dbReference>
<evidence type="ECO:0000256" key="1">
    <source>
        <dbReference type="ARBA" id="ARBA00001936"/>
    </source>
</evidence>
<dbReference type="PANTHER" id="PTHR42705">
    <property type="entry name" value="BIFUNCTIONAL NON-HOMOLOGOUS END JOINING PROTEIN LIGD"/>
    <property type="match status" value="1"/>
</dbReference>
<dbReference type="NCBIfam" id="TIGR02778">
    <property type="entry name" value="ligD_pol"/>
    <property type="match status" value="1"/>
</dbReference>
<evidence type="ECO:0000313" key="23">
    <source>
        <dbReference type="EMBL" id="RVU01335.1"/>
    </source>
</evidence>
<keyword evidence="18" id="KW-0511">Multifunctional enzyme</keyword>
<dbReference type="Gene3D" id="3.90.920.10">
    <property type="entry name" value="DNA primase, PRIM domain"/>
    <property type="match status" value="1"/>
</dbReference>
<evidence type="ECO:0000256" key="7">
    <source>
        <dbReference type="ARBA" id="ARBA00022723"/>
    </source>
</evidence>
<dbReference type="SUPFAM" id="SSF56091">
    <property type="entry name" value="DNA ligase/mRNA capping enzyme, catalytic domain"/>
    <property type="match status" value="1"/>
</dbReference>
<organism evidence="23 24">
    <name type="scientific">Mucilaginibacter limnophilus</name>
    <dbReference type="NCBI Taxonomy" id="1932778"/>
    <lineage>
        <taxon>Bacteria</taxon>
        <taxon>Pseudomonadati</taxon>
        <taxon>Bacteroidota</taxon>
        <taxon>Sphingobacteriia</taxon>
        <taxon>Sphingobacteriales</taxon>
        <taxon>Sphingobacteriaceae</taxon>
        <taxon>Mucilaginibacter</taxon>
    </lineage>
</organism>
<dbReference type="InterPro" id="IPR012309">
    <property type="entry name" value="DNA_ligase_ATP-dep_C"/>
</dbReference>
<dbReference type="Pfam" id="PF21686">
    <property type="entry name" value="LigD_Prim-Pol"/>
    <property type="match status" value="1"/>
</dbReference>
<comment type="catalytic activity">
    <reaction evidence="20">
        <text>ATP + (deoxyribonucleotide)n-3'-hydroxyl + 5'-phospho-(deoxyribonucleotide)m = (deoxyribonucleotide)n+m + AMP + diphosphate.</text>
        <dbReference type="EC" id="6.5.1.1"/>
    </reaction>
</comment>
<feature type="compositionally biased region" description="Basic and acidic residues" evidence="21">
    <location>
        <begin position="206"/>
        <end position="217"/>
    </location>
</feature>
<keyword evidence="14" id="KW-0238">DNA-binding</keyword>
<dbReference type="NCBIfam" id="TIGR02777">
    <property type="entry name" value="LigD_PE_dom"/>
    <property type="match status" value="1"/>
</dbReference>
<keyword evidence="8" id="KW-0547">Nucleotide-binding</keyword>
<keyword evidence="4" id="KW-0808">Transferase</keyword>
<dbReference type="GO" id="GO:0004527">
    <property type="term" value="F:exonuclease activity"/>
    <property type="evidence" value="ECO:0007669"/>
    <property type="project" value="UniProtKB-KW"/>
</dbReference>
<dbReference type="Gene3D" id="2.40.50.140">
    <property type="entry name" value="Nucleic acid-binding proteins"/>
    <property type="match status" value="1"/>
</dbReference>
<feature type="domain" description="ATP-dependent DNA ligase family profile" evidence="22">
    <location>
        <begin position="323"/>
        <end position="416"/>
    </location>
</feature>
<dbReference type="EC" id="6.5.1.1" evidence="2"/>
<dbReference type="InterPro" id="IPR014145">
    <property type="entry name" value="LigD_pol_dom"/>
</dbReference>
<evidence type="ECO:0000256" key="3">
    <source>
        <dbReference type="ARBA" id="ARBA00022598"/>
    </source>
</evidence>
<evidence type="ECO:0000256" key="11">
    <source>
        <dbReference type="ARBA" id="ARBA00022839"/>
    </source>
</evidence>
<dbReference type="GO" id="GO:0003677">
    <property type="term" value="F:DNA binding"/>
    <property type="evidence" value="ECO:0007669"/>
    <property type="project" value="UniProtKB-KW"/>
</dbReference>
<gene>
    <name evidence="23" type="primary">ligD</name>
    <name evidence="23" type="ORF">EOD41_05060</name>
</gene>